<dbReference type="Proteomes" id="UP000014417">
    <property type="component" value="Unassembled WGS sequence"/>
</dbReference>
<reference evidence="2 3" key="1">
    <citation type="submission" date="2013-04" db="EMBL/GenBank/DDBJ databases">
        <title>The Genome Sequence of Propionimicrobium lymphophilum ACS-093-V-SCH5.</title>
        <authorList>
            <consortium name="The Broad Institute Genomics Platform"/>
            <person name="Earl A."/>
            <person name="Ward D."/>
            <person name="Feldgarden M."/>
            <person name="Gevers D."/>
            <person name="Saerens B."/>
            <person name="Vaneechoutte M."/>
            <person name="Walker B."/>
            <person name="Young S."/>
            <person name="Zeng Q."/>
            <person name="Gargeya S."/>
            <person name="Fitzgerald M."/>
            <person name="Haas B."/>
            <person name="Abouelleil A."/>
            <person name="Allen A.W."/>
            <person name="Alvarado L."/>
            <person name="Arachchi H.M."/>
            <person name="Berlin A.M."/>
            <person name="Chapman S.B."/>
            <person name="Gainer-Dewar J."/>
            <person name="Goldberg J."/>
            <person name="Griggs A."/>
            <person name="Gujja S."/>
            <person name="Hansen M."/>
            <person name="Howarth C."/>
            <person name="Imamovic A."/>
            <person name="Ireland A."/>
            <person name="Larimer J."/>
            <person name="McCowan C."/>
            <person name="Murphy C."/>
            <person name="Pearson M."/>
            <person name="Poon T.W."/>
            <person name="Priest M."/>
            <person name="Roberts A."/>
            <person name="Saif S."/>
            <person name="Shea T."/>
            <person name="Sisk P."/>
            <person name="Sykes S."/>
            <person name="Wortman J."/>
            <person name="Nusbaum C."/>
            <person name="Birren B."/>
        </authorList>
    </citation>
    <scope>NUCLEOTIDE SEQUENCE [LARGE SCALE GENOMIC DNA]</scope>
    <source>
        <strain evidence="2 3">ACS-093-V-SCH5</strain>
    </source>
</reference>
<dbReference type="EMBL" id="AGZR01000001">
    <property type="protein sequence ID" value="EPD34019.1"/>
    <property type="molecule type" value="Genomic_DNA"/>
</dbReference>
<evidence type="ECO:0000313" key="2">
    <source>
        <dbReference type="EMBL" id="EPD34019.1"/>
    </source>
</evidence>
<organism evidence="2 3">
    <name type="scientific">Propionimicrobium lymphophilum ACS-093-V-SCH5</name>
    <dbReference type="NCBI Taxonomy" id="883161"/>
    <lineage>
        <taxon>Bacteria</taxon>
        <taxon>Bacillati</taxon>
        <taxon>Actinomycetota</taxon>
        <taxon>Actinomycetes</taxon>
        <taxon>Propionibacteriales</taxon>
        <taxon>Propionibacteriaceae</taxon>
        <taxon>Propionimicrobium</taxon>
    </lineage>
</organism>
<evidence type="ECO:0000313" key="3">
    <source>
        <dbReference type="Proteomes" id="UP000014417"/>
    </source>
</evidence>
<evidence type="ECO:0000256" key="1">
    <source>
        <dbReference type="SAM" id="Phobius"/>
    </source>
</evidence>
<dbReference type="HOGENOM" id="CLU_205318_0_0_11"/>
<keyword evidence="1" id="KW-1133">Transmembrane helix</keyword>
<keyword evidence="1" id="KW-0472">Membrane</keyword>
<keyword evidence="1" id="KW-0812">Transmembrane</keyword>
<dbReference type="STRING" id="883161.HMPREF9306_00053"/>
<dbReference type="OrthoDB" id="3712193at2"/>
<proteinExistence type="predicted"/>
<sequence length="67" mass="6976">MQLIRLRDKAIGLYVQAKAPVRRDERGLSQSTENAVLLTGAVALAAAVIAIVGVYVKGKLATLGAEG</sequence>
<feature type="transmembrane region" description="Helical" evidence="1">
    <location>
        <begin position="35"/>
        <end position="56"/>
    </location>
</feature>
<name>S2X1X1_9ACTN</name>
<protein>
    <submittedName>
        <fullName evidence="2">Uncharacterized protein</fullName>
    </submittedName>
</protein>
<accession>S2X1X1</accession>
<keyword evidence="3" id="KW-1185">Reference proteome</keyword>
<dbReference type="PATRIC" id="fig|883161.3.peg.51"/>
<dbReference type="AlphaFoldDB" id="S2X1X1"/>
<gene>
    <name evidence="2" type="ORF">HMPREF9306_00053</name>
</gene>
<dbReference type="RefSeq" id="WP_016454915.1">
    <property type="nucleotide sequence ID" value="NZ_KE150269.1"/>
</dbReference>
<comment type="caution">
    <text evidence="2">The sequence shown here is derived from an EMBL/GenBank/DDBJ whole genome shotgun (WGS) entry which is preliminary data.</text>
</comment>